<sequence>MPQAHIPAELTDLAMNALEDEVACWRRIPMYPGVIRLMRFPQLSEIDLSPAGAAISDDAETVCYHDVQAKQADDLVLRFAMEKVVEAILGAVSVGA</sequence>
<gene>
    <name evidence="1" type="ORF">SAMN05444163_8065</name>
</gene>
<dbReference type="EMBL" id="LT629693">
    <property type="protein sequence ID" value="SDK41888.1"/>
    <property type="molecule type" value="Genomic_DNA"/>
</dbReference>
<dbReference type="Proteomes" id="UP000198803">
    <property type="component" value="Chromosome I"/>
</dbReference>
<organism evidence="1 2">
    <name type="scientific">Bradyrhizobium ottawaense</name>
    <dbReference type="NCBI Taxonomy" id="931866"/>
    <lineage>
        <taxon>Bacteria</taxon>
        <taxon>Pseudomonadati</taxon>
        <taxon>Pseudomonadota</taxon>
        <taxon>Alphaproteobacteria</taxon>
        <taxon>Hyphomicrobiales</taxon>
        <taxon>Nitrobacteraceae</taxon>
        <taxon>Bradyrhizobium</taxon>
    </lineage>
</organism>
<accession>A0ABY0QHA8</accession>
<reference evidence="1 2" key="1">
    <citation type="submission" date="2016-10" db="EMBL/GenBank/DDBJ databases">
        <authorList>
            <person name="Varghese N."/>
            <person name="Submissions S."/>
        </authorList>
    </citation>
    <scope>NUCLEOTIDE SEQUENCE [LARGE SCALE GENOMIC DNA]</scope>
    <source>
        <strain evidence="1 2">GAS524</strain>
    </source>
</reference>
<name>A0ABY0QHA8_9BRAD</name>
<evidence type="ECO:0000313" key="2">
    <source>
        <dbReference type="Proteomes" id="UP000198803"/>
    </source>
</evidence>
<proteinExistence type="predicted"/>
<keyword evidence="2" id="KW-1185">Reference proteome</keyword>
<dbReference type="RefSeq" id="WP_091977183.1">
    <property type="nucleotide sequence ID" value="NZ_LT629693.1"/>
</dbReference>
<protein>
    <submittedName>
        <fullName evidence="1">Uncharacterized protein</fullName>
    </submittedName>
</protein>
<evidence type="ECO:0000313" key="1">
    <source>
        <dbReference type="EMBL" id="SDK41888.1"/>
    </source>
</evidence>